<keyword evidence="1" id="KW-0456">Lyase</keyword>
<organism evidence="2 3">
    <name type="scientific">Neorhizobium galegae bv. orientalis str. HAMBI 540</name>
    <dbReference type="NCBI Taxonomy" id="1028800"/>
    <lineage>
        <taxon>Bacteria</taxon>
        <taxon>Pseudomonadati</taxon>
        <taxon>Pseudomonadota</taxon>
        <taxon>Alphaproteobacteria</taxon>
        <taxon>Hyphomicrobiales</taxon>
        <taxon>Rhizobiaceae</taxon>
        <taxon>Rhizobium/Agrobacterium group</taxon>
        <taxon>Neorhizobium</taxon>
    </lineage>
</organism>
<name>A0A068T1N3_NEOGA</name>
<geneLocation type="plasmid" evidence="3">
    <name>II</name>
</geneLocation>
<dbReference type="eggNOG" id="COG0329">
    <property type="taxonomic scope" value="Bacteria"/>
</dbReference>
<keyword evidence="3" id="KW-1185">Reference proteome</keyword>
<dbReference type="Gene3D" id="3.20.20.70">
    <property type="entry name" value="Aldolase class I"/>
    <property type="match status" value="1"/>
</dbReference>
<dbReference type="Proteomes" id="UP000028181">
    <property type="component" value="Plasmid pHAMBI540a"/>
</dbReference>
<dbReference type="PATRIC" id="fig|1028800.3.peg.5915"/>
<dbReference type="EMBL" id="HG938354">
    <property type="protein sequence ID" value="CDN51951.1"/>
    <property type="molecule type" value="Genomic_DNA"/>
</dbReference>
<dbReference type="RefSeq" id="WP_051909891.1">
    <property type="nucleotide sequence ID" value="NZ_HG938354.1"/>
</dbReference>
<proteinExistence type="predicted"/>
<gene>
    <name evidence="2" type="ORF">RG540_PA12750</name>
</gene>
<dbReference type="SUPFAM" id="SSF51569">
    <property type="entry name" value="Aldolase"/>
    <property type="match status" value="1"/>
</dbReference>
<accession>A0A068T1N3</accession>
<dbReference type="GO" id="GO:0016829">
    <property type="term" value="F:lyase activity"/>
    <property type="evidence" value="ECO:0007669"/>
    <property type="project" value="UniProtKB-KW"/>
</dbReference>
<evidence type="ECO:0000313" key="3">
    <source>
        <dbReference type="Proteomes" id="UP000028181"/>
    </source>
</evidence>
<dbReference type="InterPro" id="IPR013785">
    <property type="entry name" value="Aldolase_TIM"/>
</dbReference>
<dbReference type="HOGENOM" id="CLU_911103_0_0_5"/>
<dbReference type="SMART" id="SM01130">
    <property type="entry name" value="DHDPS"/>
    <property type="match status" value="1"/>
</dbReference>
<dbReference type="GeneID" id="24261127"/>
<evidence type="ECO:0000313" key="2">
    <source>
        <dbReference type="EMBL" id="CDN51951.1"/>
    </source>
</evidence>
<evidence type="ECO:0000256" key="1">
    <source>
        <dbReference type="ARBA" id="ARBA00023239"/>
    </source>
</evidence>
<dbReference type="InterPro" id="IPR002220">
    <property type="entry name" value="DapA-like"/>
</dbReference>
<dbReference type="AlphaFoldDB" id="A0A068T1N3"/>
<reference evidence="3" key="1">
    <citation type="journal article" date="2014" name="BMC Genomics">
        <title>Genome sequencing of two Neorhizobium galegae strains reveals a noeT gene responsible for the unusual acetylation of the nodulation factors.</title>
        <authorList>
            <person name="Osterman J."/>
            <person name="Marsh J."/>
            <person name="Laine P.K."/>
            <person name="Zeng Z."/>
            <person name="Alatalo E."/>
            <person name="Sullivan J.T."/>
            <person name="Young J.P."/>
            <person name="Thomas-Oates J."/>
            <person name="Paulin L."/>
            <person name="Lindstrom K."/>
        </authorList>
    </citation>
    <scope>NUCLEOTIDE SEQUENCE [LARGE SCALE GENOMIC DNA]</scope>
    <source>
        <strain evidence="3">HAMBI 540</strain>
    </source>
</reference>
<keyword evidence="2" id="KW-0614">Plasmid</keyword>
<dbReference type="KEGG" id="ngg:RG540_PA12750"/>
<sequence length="299" mass="31753">MAGTEPVVRLVADLPVALNDNLSVNASETLRLAAHVRAGGVPELLFSGNANLSAFSLAQFETVLDLAGEAARYGPVTIGIGPELGRMLDQAPLIERSGLKDVLVLPIHAPADTHGTADGIRHIADRLGRGVIVDLIRDNHLRPVTLRKLLDEGSIVAARYSVQMPNPGDDGYLDRVIEVMTRERMIGGLGEAAILDHLAVRRFGAITSGAAALVPARIRAVVEAIAISDMALARRLLTPVLELERVRAMLGPIQVLHDAVTHAGIAAMGRQMPMLSPVKVKYRADMEAGVEALLASARA</sequence>
<protein>
    <submittedName>
        <fullName evidence="2">Dihydropicolinate synthase-like protein</fullName>
    </submittedName>
</protein>